<comment type="caution">
    <text evidence="4">The sequence shown here is derived from an EMBL/GenBank/DDBJ whole genome shotgun (WGS) entry which is preliminary data.</text>
</comment>
<evidence type="ECO:0000313" key="4">
    <source>
        <dbReference type="EMBL" id="TDW03044.1"/>
    </source>
</evidence>
<dbReference type="Pfam" id="PF00990">
    <property type="entry name" value="GGDEF"/>
    <property type="match status" value="1"/>
</dbReference>
<feature type="domain" description="PAC" evidence="2">
    <location>
        <begin position="327"/>
        <end position="380"/>
    </location>
</feature>
<dbReference type="SUPFAM" id="SSF55785">
    <property type="entry name" value="PYP-like sensor domain (PAS domain)"/>
    <property type="match status" value="3"/>
</dbReference>
<accession>A0A4R7YZM0</accession>
<dbReference type="CDD" id="cd00130">
    <property type="entry name" value="PAS"/>
    <property type="match status" value="2"/>
</dbReference>
<dbReference type="PROSITE" id="PS50112">
    <property type="entry name" value="PAS"/>
    <property type="match status" value="2"/>
</dbReference>
<dbReference type="PANTHER" id="PTHR44757:SF2">
    <property type="entry name" value="BIOFILM ARCHITECTURE MAINTENANCE PROTEIN MBAA"/>
    <property type="match status" value="1"/>
</dbReference>
<dbReference type="InterPro" id="IPR029787">
    <property type="entry name" value="Nucleotide_cyclase"/>
</dbReference>
<dbReference type="OrthoDB" id="9804955at2"/>
<feature type="domain" description="GGDEF" evidence="3">
    <location>
        <begin position="409"/>
        <end position="538"/>
    </location>
</feature>
<gene>
    <name evidence="4" type="ORF">C8C77_11312</name>
</gene>
<dbReference type="InterPro" id="IPR013655">
    <property type="entry name" value="PAS_fold_3"/>
</dbReference>
<dbReference type="NCBIfam" id="TIGR00229">
    <property type="entry name" value="sensory_box"/>
    <property type="match status" value="3"/>
</dbReference>
<organism evidence="4 5">
    <name type="scientific">Halanaerobium saccharolyticum</name>
    <dbReference type="NCBI Taxonomy" id="43595"/>
    <lineage>
        <taxon>Bacteria</taxon>
        <taxon>Bacillati</taxon>
        <taxon>Bacillota</taxon>
        <taxon>Clostridia</taxon>
        <taxon>Halanaerobiales</taxon>
        <taxon>Halanaerobiaceae</taxon>
        <taxon>Halanaerobium</taxon>
    </lineage>
</organism>
<dbReference type="AlphaFoldDB" id="A0A4R7YZM0"/>
<dbReference type="PROSITE" id="PS50887">
    <property type="entry name" value="GGDEF"/>
    <property type="match status" value="1"/>
</dbReference>
<feature type="domain" description="PAS" evidence="1">
    <location>
        <begin position="4"/>
        <end position="77"/>
    </location>
</feature>
<evidence type="ECO:0000313" key="5">
    <source>
        <dbReference type="Proteomes" id="UP000294697"/>
    </source>
</evidence>
<dbReference type="Proteomes" id="UP000294697">
    <property type="component" value="Unassembled WGS sequence"/>
</dbReference>
<dbReference type="Pfam" id="PF08447">
    <property type="entry name" value="PAS_3"/>
    <property type="match status" value="1"/>
</dbReference>
<dbReference type="PANTHER" id="PTHR44757">
    <property type="entry name" value="DIGUANYLATE CYCLASE DGCP"/>
    <property type="match status" value="1"/>
</dbReference>
<sequence>MNLKSELREDLIDKLSIGIILVNQKGEFVFANNVIQEMTGYTEKEVNSLTTWYEKVFPNPEKRKKVKKIFKSDIKNDIPDRTHKIITAAGEHKYLNFRYSELEAGMILFEIIDISHKIKQKQQLKKQKIIFENLFTNSLAGIVLLDRDLNILEANKKFKEIFEVAEEKLINKNINQVAVPVSSSDRIKQKKKFFLQGRKLKEDAAYRVNDQIKYCNIHIFSALDDEHGNLIYAALNDITENKKREFELKEVKERLELAVEGANIGIWDWKVEQEIVHYNHNWAQMLGYELSELDNCLDTWLDLVHPDDKSRVLRDINNHLSGKTEKYFNEHRLKSKSGKWKWIRDIGKVTERDEQGAAVRVVGVHIDIDREKRTAKKIEYLSNHDELTGLYNRRYFNEELKKLHNSRKYPVSIIVGDLNSLKQINDNYGHSMGDRYIKMAAEAVKNSLRVEDVVARIGGDEFAVILPETDNQKAAAVTDRILKSIKKHNSKQLPEPLSIALGYATTYCSNPDCGEKDIINCYNQADRNMYKQKFGSRG</sequence>
<dbReference type="InterPro" id="IPR000700">
    <property type="entry name" value="PAS-assoc_C"/>
</dbReference>
<dbReference type="SMART" id="SM00086">
    <property type="entry name" value="PAC"/>
    <property type="match status" value="1"/>
</dbReference>
<dbReference type="Gene3D" id="3.30.450.20">
    <property type="entry name" value="PAS domain"/>
    <property type="match status" value="3"/>
</dbReference>
<dbReference type="InterPro" id="IPR035965">
    <property type="entry name" value="PAS-like_dom_sf"/>
</dbReference>
<dbReference type="InterPro" id="IPR000014">
    <property type="entry name" value="PAS"/>
</dbReference>
<proteinExistence type="predicted"/>
<dbReference type="Pfam" id="PF13426">
    <property type="entry name" value="PAS_9"/>
    <property type="match status" value="2"/>
</dbReference>
<dbReference type="SMART" id="SM00091">
    <property type="entry name" value="PAS"/>
    <property type="match status" value="3"/>
</dbReference>
<dbReference type="InterPro" id="IPR043128">
    <property type="entry name" value="Rev_trsase/Diguanyl_cyclase"/>
</dbReference>
<dbReference type="CDD" id="cd01949">
    <property type="entry name" value="GGDEF"/>
    <property type="match status" value="1"/>
</dbReference>
<dbReference type="InterPro" id="IPR000160">
    <property type="entry name" value="GGDEF_dom"/>
</dbReference>
<protein>
    <submittedName>
        <fullName evidence="4">PAS domain S-box-containing protein/diguanylate cyclase (GGDEF)-like protein</fullName>
    </submittedName>
</protein>
<dbReference type="PROSITE" id="PS50113">
    <property type="entry name" value="PAC"/>
    <property type="match status" value="1"/>
</dbReference>
<evidence type="ECO:0000259" key="3">
    <source>
        <dbReference type="PROSITE" id="PS50887"/>
    </source>
</evidence>
<dbReference type="InterPro" id="IPR001610">
    <property type="entry name" value="PAC"/>
</dbReference>
<dbReference type="RefSeq" id="WP_111572491.1">
    <property type="nucleotide sequence ID" value="NZ_QLME01000014.1"/>
</dbReference>
<dbReference type="SMART" id="SM00267">
    <property type="entry name" value="GGDEF"/>
    <property type="match status" value="1"/>
</dbReference>
<name>A0A4R7YZM0_9FIRM</name>
<dbReference type="Gene3D" id="3.30.70.270">
    <property type="match status" value="1"/>
</dbReference>
<reference evidence="4 5" key="1">
    <citation type="submission" date="2019-03" db="EMBL/GenBank/DDBJ databases">
        <title>Subsurface microbial communities from deep shales in Ohio and West Virginia, USA.</title>
        <authorList>
            <person name="Wrighton K."/>
        </authorList>
    </citation>
    <scope>NUCLEOTIDE SEQUENCE [LARGE SCALE GENOMIC DNA]</scope>
    <source>
        <strain evidence="4 5">MSL9.2</strain>
    </source>
</reference>
<evidence type="ECO:0000259" key="1">
    <source>
        <dbReference type="PROSITE" id="PS50112"/>
    </source>
</evidence>
<feature type="domain" description="PAS" evidence="1">
    <location>
        <begin position="251"/>
        <end position="323"/>
    </location>
</feature>
<dbReference type="InterPro" id="IPR052155">
    <property type="entry name" value="Biofilm_reg_signaling"/>
</dbReference>
<dbReference type="SUPFAM" id="SSF55073">
    <property type="entry name" value="Nucleotide cyclase"/>
    <property type="match status" value="1"/>
</dbReference>
<dbReference type="NCBIfam" id="TIGR00254">
    <property type="entry name" value="GGDEF"/>
    <property type="match status" value="1"/>
</dbReference>
<evidence type="ECO:0000259" key="2">
    <source>
        <dbReference type="PROSITE" id="PS50113"/>
    </source>
</evidence>
<dbReference type="EMBL" id="SODA01000013">
    <property type="protein sequence ID" value="TDW03044.1"/>
    <property type="molecule type" value="Genomic_DNA"/>
</dbReference>